<organism evidence="2 3">
    <name type="scientific">Cryptosporangium japonicum</name>
    <dbReference type="NCBI Taxonomy" id="80872"/>
    <lineage>
        <taxon>Bacteria</taxon>
        <taxon>Bacillati</taxon>
        <taxon>Actinomycetota</taxon>
        <taxon>Actinomycetes</taxon>
        <taxon>Cryptosporangiales</taxon>
        <taxon>Cryptosporangiaceae</taxon>
        <taxon>Cryptosporangium</taxon>
    </lineage>
</organism>
<evidence type="ECO:0000256" key="1">
    <source>
        <dbReference type="SAM" id="MobiDB-lite"/>
    </source>
</evidence>
<keyword evidence="3" id="KW-1185">Reference proteome</keyword>
<protein>
    <submittedName>
        <fullName evidence="2">Uncharacterized protein</fullName>
    </submittedName>
</protein>
<feature type="compositionally biased region" description="Acidic residues" evidence="1">
    <location>
        <begin position="18"/>
        <end position="37"/>
    </location>
</feature>
<dbReference type="RefSeq" id="WP_344653015.1">
    <property type="nucleotide sequence ID" value="NZ_BAAAGX010000029.1"/>
</dbReference>
<comment type="caution">
    <text evidence="2">The sequence shown here is derived from an EMBL/GenBank/DDBJ whole genome shotgun (WGS) entry which is preliminary data.</text>
</comment>
<sequence length="52" mass="5716">MTEADLSDVAEQNRPVADEDTDPTPVIEDPEAPDADAIEQSQSVPIDEDDYR</sequence>
<evidence type="ECO:0000313" key="3">
    <source>
        <dbReference type="Proteomes" id="UP001500967"/>
    </source>
</evidence>
<reference evidence="2 3" key="1">
    <citation type="journal article" date="2019" name="Int. J. Syst. Evol. Microbiol.">
        <title>The Global Catalogue of Microorganisms (GCM) 10K type strain sequencing project: providing services to taxonomists for standard genome sequencing and annotation.</title>
        <authorList>
            <consortium name="The Broad Institute Genomics Platform"/>
            <consortium name="The Broad Institute Genome Sequencing Center for Infectious Disease"/>
            <person name="Wu L."/>
            <person name="Ma J."/>
        </authorList>
    </citation>
    <scope>NUCLEOTIDE SEQUENCE [LARGE SCALE GENOMIC DNA]</scope>
    <source>
        <strain evidence="2 3">JCM 10425</strain>
    </source>
</reference>
<gene>
    <name evidence="2" type="ORF">GCM10009539_67680</name>
</gene>
<name>A0ABN0V220_9ACTN</name>
<feature type="region of interest" description="Disordered" evidence="1">
    <location>
        <begin position="1"/>
        <end position="52"/>
    </location>
</feature>
<dbReference type="Proteomes" id="UP001500967">
    <property type="component" value="Unassembled WGS sequence"/>
</dbReference>
<accession>A0ABN0V220</accession>
<dbReference type="EMBL" id="BAAAGX010000029">
    <property type="protein sequence ID" value="GAA0270904.1"/>
    <property type="molecule type" value="Genomic_DNA"/>
</dbReference>
<proteinExistence type="predicted"/>
<evidence type="ECO:0000313" key="2">
    <source>
        <dbReference type="EMBL" id="GAA0270904.1"/>
    </source>
</evidence>